<feature type="non-terminal residue" evidence="5">
    <location>
        <position position="387"/>
    </location>
</feature>
<protein>
    <recommendedName>
        <fullName evidence="7">LisH domain-containing protein</fullName>
    </recommendedName>
</protein>
<evidence type="ECO:0000256" key="4">
    <source>
        <dbReference type="SAM" id="MobiDB-lite"/>
    </source>
</evidence>
<dbReference type="InterPro" id="IPR006594">
    <property type="entry name" value="LisH"/>
</dbReference>
<gene>
    <name evidence="5" type="ORF">MSPICULIGERA_LOCUS19920</name>
</gene>
<dbReference type="PANTHER" id="PTHR12610:SF12">
    <property type="entry name" value="SEQUENCE-SPECIFIC SINGLE-STRANDED DNA-BINDING PROTEIN, ISOFORM D"/>
    <property type="match status" value="1"/>
</dbReference>
<keyword evidence="3" id="KW-0539">Nucleus</keyword>
<feature type="region of interest" description="Disordered" evidence="4">
    <location>
        <begin position="231"/>
        <end position="361"/>
    </location>
</feature>
<comment type="caution">
    <text evidence="5">The sequence shown here is derived from an EMBL/GenBank/DDBJ whole genome shotgun (WGS) entry which is preliminary data.</text>
</comment>
<keyword evidence="6" id="KW-1185">Reference proteome</keyword>
<evidence type="ECO:0000313" key="6">
    <source>
        <dbReference type="Proteomes" id="UP001177023"/>
    </source>
</evidence>
<dbReference type="PROSITE" id="PS50896">
    <property type="entry name" value="LISH"/>
    <property type="match status" value="1"/>
</dbReference>
<keyword evidence="2" id="KW-0238">DNA-binding</keyword>
<dbReference type="EMBL" id="CATQJA010002663">
    <property type="protein sequence ID" value="CAJ0581765.1"/>
    <property type="molecule type" value="Genomic_DNA"/>
</dbReference>
<reference evidence="5" key="1">
    <citation type="submission" date="2023-06" db="EMBL/GenBank/DDBJ databases">
        <authorList>
            <person name="Delattre M."/>
        </authorList>
    </citation>
    <scope>NUCLEOTIDE SEQUENCE</scope>
    <source>
        <strain evidence="5">AF72</strain>
    </source>
</reference>
<evidence type="ECO:0000313" key="5">
    <source>
        <dbReference type="EMBL" id="CAJ0581765.1"/>
    </source>
</evidence>
<dbReference type="PRINTS" id="PR01743">
    <property type="entry name" value="SSDNABINDING"/>
</dbReference>
<dbReference type="Proteomes" id="UP001177023">
    <property type="component" value="Unassembled WGS sequence"/>
</dbReference>
<evidence type="ECO:0008006" key="7">
    <source>
        <dbReference type="Google" id="ProtNLM"/>
    </source>
</evidence>
<dbReference type="GO" id="GO:0005634">
    <property type="term" value="C:nucleus"/>
    <property type="evidence" value="ECO:0007669"/>
    <property type="project" value="UniProtKB-SubCell"/>
</dbReference>
<comment type="subcellular location">
    <subcellularLocation>
        <location evidence="1">Nucleus</location>
    </subcellularLocation>
</comment>
<evidence type="ECO:0000256" key="2">
    <source>
        <dbReference type="ARBA" id="ARBA00023125"/>
    </source>
</evidence>
<dbReference type="PANTHER" id="PTHR12610">
    <property type="entry name" value="SINGLE STRANDED DNA BINDING PROTEIN"/>
    <property type="match status" value="1"/>
</dbReference>
<name>A0AA36GDW5_9BILA</name>
<dbReference type="InterPro" id="IPR008116">
    <property type="entry name" value="SSDP_DNA-bd"/>
</dbReference>
<dbReference type="AlphaFoldDB" id="A0AA36GDW5"/>
<dbReference type="GO" id="GO:0045944">
    <property type="term" value="P:positive regulation of transcription by RNA polymerase II"/>
    <property type="evidence" value="ECO:0007669"/>
    <property type="project" value="TreeGrafter"/>
</dbReference>
<feature type="region of interest" description="Disordered" evidence="4">
    <location>
        <begin position="1"/>
        <end position="22"/>
    </location>
</feature>
<feature type="compositionally biased region" description="Polar residues" evidence="4">
    <location>
        <begin position="264"/>
        <end position="275"/>
    </location>
</feature>
<accession>A0AA36GDW5</accession>
<organism evidence="5 6">
    <name type="scientific">Mesorhabditis spiculigera</name>
    <dbReference type="NCBI Taxonomy" id="96644"/>
    <lineage>
        <taxon>Eukaryota</taxon>
        <taxon>Metazoa</taxon>
        <taxon>Ecdysozoa</taxon>
        <taxon>Nematoda</taxon>
        <taxon>Chromadorea</taxon>
        <taxon>Rhabditida</taxon>
        <taxon>Rhabditina</taxon>
        <taxon>Rhabditomorpha</taxon>
        <taxon>Rhabditoidea</taxon>
        <taxon>Rhabditidae</taxon>
        <taxon>Mesorhabditinae</taxon>
        <taxon>Mesorhabditis</taxon>
    </lineage>
</organism>
<proteinExistence type="predicted"/>
<evidence type="ECO:0000256" key="1">
    <source>
        <dbReference type="ARBA" id="ARBA00004123"/>
    </source>
</evidence>
<sequence length="387" mass="40782">MYSAPSAQAGGPAARMHPVQASPNEVAAKEKLAAYVYEYLVHTGATKTAESFKAEVLAHTHNSKTPQVNDPPPGFLQNWWLVFWDLYCAAPERRDENPHSSEAKYFYQSFVGDNQFHPPPPHPPTMMNGMHGGPVPPFPANPCMQPDGMMAPGAAGNFPVRFPPGRGSAMANFGSMFPPGMPPTQRMPPGPMRMPAGFQAMRPGPSAMQPRFMEQQPFGHQQMMPNGMGTLSSPSQMPPAPENPNMMMLPSSSASMYTPIAGESTPTQAHPNGNGTEMPMSAPTPTNATMTPASAAPAAGAAMGASVEDAKPSPVGTPKGANGTQGPGSQNPLPTTSDSQGPAEITPLGTNTTPGLSGDADEITKIKQSFYEDAKQFSKDGGGDQFF</sequence>
<evidence type="ECO:0000256" key="3">
    <source>
        <dbReference type="ARBA" id="ARBA00023242"/>
    </source>
</evidence>
<feature type="compositionally biased region" description="Low complexity" evidence="4">
    <location>
        <begin position="278"/>
        <end position="306"/>
    </location>
</feature>
<feature type="compositionally biased region" description="Low complexity" evidence="4">
    <location>
        <begin position="1"/>
        <end position="14"/>
    </location>
</feature>
<dbReference type="GO" id="GO:0003697">
    <property type="term" value="F:single-stranded DNA binding"/>
    <property type="evidence" value="ECO:0007669"/>
    <property type="project" value="InterPro"/>
</dbReference>
<feature type="compositionally biased region" description="Polar residues" evidence="4">
    <location>
        <begin position="322"/>
        <end position="340"/>
    </location>
</feature>